<dbReference type="Pfam" id="PF02583">
    <property type="entry name" value="Trns_repr_metal"/>
    <property type="match status" value="1"/>
</dbReference>
<dbReference type="FunFam" id="1.20.58.1000:FF:000003">
    <property type="entry name" value="CopY family transcriptional regulator"/>
    <property type="match status" value="1"/>
</dbReference>
<accession>A0A0A2DL36</accession>
<protein>
    <submittedName>
        <fullName evidence="10">CopY family transcriptional regulator</fullName>
    </submittedName>
</protein>
<dbReference type="GeneID" id="300551845"/>
<sequence length="114" mass="12648">MDALTPDQTVPADDASGTCYPTHGYINDKDRYLARLKRIEGQVRGLHRMVDEEQYCIDILTQVSAVNSALRNVALGLLDDHMKHCVRDAAQLGGEEADAKFQEVTDAIARFARS</sequence>
<reference evidence="10 11" key="1">
    <citation type="submission" date="2014-10" db="EMBL/GenBank/DDBJ databases">
        <title>Whole Genome sequence of Corynebacterium auriscanis strain CIP 106629.</title>
        <authorList>
            <person name="Hassan S.S."/>
            <person name="Jamal S.B."/>
            <person name="Tiwari S."/>
            <person name="Oliveira L.D.C."/>
            <person name="Souza F."/>
            <person name="Mariano D.C."/>
            <person name="Almeida S."/>
            <person name="Dorella F."/>
            <person name="Pereira F."/>
            <person name="Carvalho A."/>
            <person name="Leal C.A."/>
            <person name="Soares S.D.C."/>
            <person name="Figueiredo H.C."/>
            <person name="Silva A."/>
            <person name="Azevedo V.A."/>
        </authorList>
    </citation>
    <scope>NUCLEOTIDE SEQUENCE [LARGE SCALE GENOMIC DNA]</scope>
    <source>
        <strain evidence="10 11">CIP 106629</strain>
    </source>
</reference>
<keyword evidence="7" id="KW-0805">Transcription regulation</keyword>
<gene>
    <name evidence="10" type="ORF">MA47_07530</name>
</gene>
<comment type="similarity">
    <text evidence="2">Belongs to the CsoR family.</text>
</comment>
<dbReference type="CDD" id="cd10148">
    <property type="entry name" value="CsoR-like_DUF156"/>
    <property type="match status" value="1"/>
</dbReference>
<dbReference type="Proteomes" id="UP000030145">
    <property type="component" value="Unassembled WGS sequence"/>
</dbReference>
<keyword evidence="3" id="KW-0963">Cytoplasm</keyword>
<keyword evidence="6" id="KW-0186">Copper</keyword>
<dbReference type="RefSeq" id="WP_015402270.1">
    <property type="nucleotide sequence ID" value="NZ_CP047046.1"/>
</dbReference>
<dbReference type="InterPro" id="IPR003735">
    <property type="entry name" value="Metal_Tscrpt_repr"/>
</dbReference>
<dbReference type="AlphaFoldDB" id="A0A0A2DL36"/>
<organism evidence="10 11">
    <name type="scientific">Corynebacterium auriscanis</name>
    <dbReference type="NCBI Taxonomy" id="99807"/>
    <lineage>
        <taxon>Bacteria</taxon>
        <taxon>Bacillati</taxon>
        <taxon>Actinomycetota</taxon>
        <taxon>Actinomycetes</taxon>
        <taxon>Mycobacteriales</taxon>
        <taxon>Corynebacteriaceae</taxon>
        <taxon>Corynebacterium</taxon>
    </lineage>
</organism>
<name>A0A0A2DL36_9CORY</name>
<evidence type="ECO:0000256" key="6">
    <source>
        <dbReference type="ARBA" id="ARBA00023008"/>
    </source>
</evidence>
<dbReference type="GO" id="GO:0000976">
    <property type="term" value="F:transcription cis-regulatory region binding"/>
    <property type="evidence" value="ECO:0007669"/>
    <property type="project" value="UniProtKB-ARBA"/>
</dbReference>
<proteinExistence type="inferred from homology"/>
<comment type="caution">
    <text evidence="10">The sequence shown here is derived from an EMBL/GenBank/DDBJ whole genome shotgun (WGS) entry which is preliminary data.</text>
</comment>
<dbReference type="InterPro" id="IPR038390">
    <property type="entry name" value="Metal_Tscrpt_repr_sf"/>
</dbReference>
<evidence type="ECO:0000256" key="7">
    <source>
        <dbReference type="ARBA" id="ARBA00023015"/>
    </source>
</evidence>
<evidence type="ECO:0000256" key="2">
    <source>
        <dbReference type="ARBA" id="ARBA00005428"/>
    </source>
</evidence>
<comment type="subcellular location">
    <subcellularLocation>
        <location evidence="1">Cytoplasm</location>
    </subcellularLocation>
</comment>
<evidence type="ECO:0000256" key="9">
    <source>
        <dbReference type="ARBA" id="ARBA00023163"/>
    </source>
</evidence>
<keyword evidence="4" id="KW-0678">Repressor</keyword>
<dbReference type="PANTHER" id="PTHR33677">
    <property type="entry name" value="TRANSCRIPTIONAL REPRESSOR FRMR-RELATED"/>
    <property type="match status" value="1"/>
</dbReference>
<evidence type="ECO:0000313" key="11">
    <source>
        <dbReference type="Proteomes" id="UP000030145"/>
    </source>
</evidence>
<dbReference type="GO" id="GO:0046872">
    <property type="term" value="F:metal ion binding"/>
    <property type="evidence" value="ECO:0007669"/>
    <property type="project" value="UniProtKB-KW"/>
</dbReference>
<dbReference type="GO" id="GO:0005737">
    <property type="term" value="C:cytoplasm"/>
    <property type="evidence" value="ECO:0007669"/>
    <property type="project" value="UniProtKB-SubCell"/>
</dbReference>
<dbReference type="Gene3D" id="1.20.58.1000">
    <property type="entry name" value="Metal-sensitive repressor, helix protomer"/>
    <property type="match status" value="1"/>
</dbReference>
<keyword evidence="8" id="KW-0238">DNA-binding</keyword>
<evidence type="ECO:0000256" key="4">
    <source>
        <dbReference type="ARBA" id="ARBA00022491"/>
    </source>
</evidence>
<keyword evidence="9" id="KW-0804">Transcription</keyword>
<evidence type="ECO:0000256" key="3">
    <source>
        <dbReference type="ARBA" id="ARBA00022490"/>
    </source>
</evidence>
<keyword evidence="5" id="KW-0479">Metal-binding</keyword>
<evidence type="ECO:0000256" key="8">
    <source>
        <dbReference type="ARBA" id="ARBA00023125"/>
    </source>
</evidence>
<dbReference type="GO" id="GO:0032993">
    <property type="term" value="C:protein-DNA complex"/>
    <property type="evidence" value="ECO:0007669"/>
    <property type="project" value="UniProtKB-ARBA"/>
</dbReference>
<evidence type="ECO:0000256" key="5">
    <source>
        <dbReference type="ARBA" id="ARBA00022723"/>
    </source>
</evidence>
<evidence type="ECO:0000256" key="1">
    <source>
        <dbReference type="ARBA" id="ARBA00004496"/>
    </source>
</evidence>
<keyword evidence="11" id="KW-1185">Reference proteome</keyword>
<dbReference type="PANTHER" id="PTHR33677:SF3">
    <property type="entry name" value="COPPER-SENSING TRANSCRIPTIONAL REPRESSOR RICR"/>
    <property type="match status" value="1"/>
</dbReference>
<dbReference type="GO" id="GO:0001217">
    <property type="term" value="F:DNA-binding transcription repressor activity"/>
    <property type="evidence" value="ECO:0007669"/>
    <property type="project" value="UniProtKB-ARBA"/>
</dbReference>
<evidence type="ECO:0000313" key="10">
    <source>
        <dbReference type="EMBL" id="KGM18437.1"/>
    </source>
</evidence>
<dbReference type="EMBL" id="JRVJ01000012">
    <property type="protein sequence ID" value="KGM18437.1"/>
    <property type="molecule type" value="Genomic_DNA"/>
</dbReference>